<reference evidence="1" key="1">
    <citation type="submission" date="2023-10" db="EMBL/GenBank/DDBJ databases">
        <authorList>
            <person name="Rodriguez Cubillos JULIANA M."/>
            <person name="De Vega J."/>
        </authorList>
    </citation>
    <scope>NUCLEOTIDE SEQUENCE</scope>
</reference>
<comment type="caution">
    <text evidence="1">The sequence shown here is derived from an EMBL/GenBank/DDBJ whole genome shotgun (WGS) entry which is preliminary data.</text>
</comment>
<protein>
    <submittedName>
        <fullName evidence="1">Uncharacterized protein</fullName>
    </submittedName>
</protein>
<proteinExistence type="predicted"/>
<gene>
    <name evidence="1" type="ORF">MILVUS5_LOCUS34006</name>
</gene>
<sequence length="261" mass="29359">MGGGTMHVDNLVPKFRNKLNNNFSSSSSTSSSNLQPSLQIDSNTNNTLSSCCCNNGQLCRKQEITASGCVYNHVFETVPSQREVEDAISALQEFMKAVASTITVQQISDTYDSRIVLSQGYKRLYDALQLLQADPAVKRLVVSLSSDEAIWDAVIRNVLHQRLLEFPNTDNYQRPQISEEKDISIEILNWIFHIMKGKILEMIESFQSLMNDLFKYPGIENATKARDASATQLDEKVRSSTLLSIVILLIVIMARYQSRQV</sequence>
<organism evidence="1 2">
    <name type="scientific">Trifolium pratense</name>
    <name type="common">Red clover</name>
    <dbReference type="NCBI Taxonomy" id="57577"/>
    <lineage>
        <taxon>Eukaryota</taxon>
        <taxon>Viridiplantae</taxon>
        <taxon>Streptophyta</taxon>
        <taxon>Embryophyta</taxon>
        <taxon>Tracheophyta</taxon>
        <taxon>Spermatophyta</taxon>
        <taxon>Magnoliopsida</taxon>
        <taxon>eudicotyledons</taxon>
        <taxon>Gunneridae</taxon>
        <taxon>Pentapetalae</taxon>
        <taxon>rosids</taxon>
        <taxon>fabids</taxon>
        <taxon>Fabales</taxon>
        <taxon>Fabaceae</taxon>
        <taxon>Papilionoideae</taxon>
        <taxon>50 kb inversion clade</taxon>
        <taxon>NPAAA clade</taxon>
        <taxon>Hologalegina</taxon>
        <taxon>IRL clade</taxon>
        <taxon>Trifolieae</taxon>
        <taxon>Trifolium</taxon>
    </lineage>
</organism>
<name>A0ACB0LMR7_TRIPR</name>
<dbReference type="EMBL" id="CASHSV030000615">
    <property type="protein sequence ID" value="CAJ2669878.1"/>
    <property type="molecule type" value="Genomic_DNA"/>
</dbReference>
<dbReference type="Proteomes" id="UP001177021">
    <property type="component" value="Unassembled WGS sequence"/>
</dbReference>
<accession>A0ACB0LMR7</accession>
<evidence type="ECO:0000313" key="2">
    <source>
        <dbReference type="Proteomes" id="UP001177021"/>
    </source>
</evidence>
<evidence type="ECO:0000313" key="1">
    <source>
        <dbReference type="EMBL" id="CAJ2669878.1"/>
    </source>
</evidence>
<keyword evidence="2" id="KW-1185">Reference proteome</keyword>